<dbReference type="GO" id="GO:0007165">
    <property type="term" value="P:signal transduction"/>
    <property type="evidence" value="ECO:0007669"/>
    <property type="project" value="UniProtKB-KW"/>
</dbReference>
<feature type="coiled-coil region" evidence="10">
    <location>
        <begin position="556"/>
        <end position="611"/>
    </location>
</feature>
<dbReference type="AlphaFoldDB" id="A0A975BL12"/>
<sequence length="733" mass="79240">MKLRGKILIPAVFLVLVGAGISVVFSYISSKNALESSIKCQISKTAESAAAMISYWIERNKIDMVHWSLQDDIKSSLEDTYMGKAARKSAYSQMAALQKEYRIYTAIGLANAKGDVIADSFGTGEIRNISDREYFQASLKGEIAVSDVIIDQSSGQPVFIISVPVREDKEIIGVLFGVIDLAFFNKRYIDTIKIGETGYAYILNPDGLVIAHPDKSQIVKLDVSKYDFGRKFISEKNGIFRHKFNGDDKITAIRAESEKGWIVGITAPVAEAFAPAKKVINILILIGFAVVVFLGIGLWFMTEYFMIRPVKKVAEGLKDIAEGEGDLTRRLEIRSRDELGELAEWFNIFLKKLQNIISEIARSTYDFQASSQELASLSSDMALSAEQTNSQAGTVAQASDRVAVSVNIAASGIEQSNASVSNISAMTEEMSSTFRQVSDIARRTADNVRRMAESGERMSAETNSTAAAMEEMTASLNELAKNTTHANRISQNANQRTEEINVKMDALVSASEQIEKVIGIIKDIADQTNMLALNATIEAARAGEAGRGFAVVAGEVKELAKQSSDATDEIAEQIEQIQISTNDVVAAIGEISKLINDIARINETNASAIEEQTATAGDISKSVASNALTVKNVAADGGTAANLVRDIAQSMEEASETASDVAKNVDGLAKGVQDIACSSGESARGTRDISESIQRISDVSEKTAVTAVRTKVSSKKISQMADALSEIVKQFRL</sequence>
<dbReference type="SUPFAM" id="SSF58104">
    <property type="entry name" value="Methyl-accepting chemotaxis protein (MCP) signaling domain"/>
    <property type="match status" value="3"/>
</dbReference>
<keyword evidence="15" id="KW-1185">Reference proteome</keyword>
<dbReference type="Gene3D" id="1.10.287.950">
    <property type="entry name" value="Methyl-accepting chemotaxis protein"/>
    <property type="match status" value="1"/>
</dbReference>
<keyword evidence="6 11" id="KW-0472">Membrane</keyword>
<evidence type="ECO:0000256" key="7">
    <source>
        <dbReference type="ARBA" id="ARBA00023224"/>
    </source>
</evidence>
<dbReference type="Pfam" id="PF00015">
    <property type="entry name" value="MCPsignal"/>
    <property type="match status" value="1"/>
</dbReference>
<reference evidence="14" key="1">
    <citation type="journal article" date="2021" name="Microb. Physiol.">
        <title>Proteogenomic Insights into the Physiology of Marine, Sulfate-Reducing, Filamentous Desulfonema limicola and Desulfonema magnum.</title>
        <authorList>
            <person name="Schnaars V."/>
            <person name="Wohlbrand L."/>
            <person name="Scheve S."/>
            <person name="Hinrichs C."/>
            <person name="Reinhardt R."/>
            <person name="Rabus R."/>
        </authorList>
    </citation>
    <scope>NUCLEOTIDE SEQUENCE</scope>
    <source>
        <strain evidence="14">4be13</strain>
    </source>
</reference>
<keyword evidence="3" id="KW-0145">Chemotaxis</keyword>
<dbReference type="PRINTS" id="PR00260">
    <property type="entry name" value="CHEMTRNSDUCR"/>
</dbReference>
<dbReference type="PANTHER" id="PTHR32089:SF112">
    <property type="entry name" value="LYSOZYME-LIKE PROTEIN-RELATED"/>
    <property type="match status" value="1"/>
</dbReference>
<dbReference type="Pfam" id="PF00672">
    <property type="entry name" value="HAMP"/>
    <property type="match status" value="1"/>
</dbReference>
<evidence type="ECO:0000256" key="6">
    <source>
        <dbReference type="ARBA" id="ARBA00023136"/>
    </source>
</evidence>
<dbReference type="CDD" id="cd12914">
    <property type="entry name" value="PDC1_DGC_like"/>
    <property type="match status" value="1"/>
</dbReference>
<evidence type="ECO:0000256" key="2">
    <source>
        <dbReference type="ARBA" id="ARBA00022475"/>
    </source>
</evidence>
<dbReference type="CDD" id="cd06225">
    <property type="entry name" value="HAMP"/>
    <property type="match status" value="1"/>
</dbReference>
<dbReference type="GO" id="GO:0006935">
    <property type="term" value="P:chemotaxis"/>
    <property type="evidence" value="ECO:0007669"/>
    <property type="project" value="UniProtKB-KW"/>
</dbReference>
<dbReference type="Proteomes" id="UP000663722">
    <property type="component" value="Chromosome"/>
</dbReference>
<dbReference type="GO" id="GO:0004888">
    <property type="term" value="F:transmembrane signaling receptor activity"/>
    <property type="evidence" value="ECO:0007669"/>
    <property type="project" value="InterPro"/>
</dbReference>
<evidence type="ECO:0000256" key="3">
    <source>
        <dbReference type="ARBA" id="ARBA00022500"/>
    </source>
</evidence>
<organism evidence="14 15">
    <name type="scientific">Desulfonema magnum</name>
    <dbReference type="NCBI Taxonomy" id="45655"/>
    <lineage>
        <taxon>Bacteria</taxon>
        <taxon>Pseudomonadati</taxon>
        <taxon>Thermodesulfobacteriota</taxon>
        <taxon>Desulfobacteria</taxon>
        <taxon>Desulfobacterales</taxon>
        <taxon>Desulfococcaceae</taxon>
        <taxon>Desulfonema</taxon>
    </lineage>
</organism>
<dbReference type="Pfam" id="PF02743">
    <property type="entry name" value="dCache_1"/>
    <property type="match status" value="1"/>
</dbReference>
<comment type="similarity">
    <text evidence="8">Belongs to the methyl-accepting chemotaxis (MCP) protein family.</text>
</comment>
<dbReference type="SUPFAM" id="SSF103190">
    <property type="entry name" value="Sensory domain-like"/>
    <property type="match status" value="1"/>
</dbReference>
<dbReference type="Gene3D" id="3.30.450.20">
    <property type="entry name" value="PAS domain"/>
    <property type="match status" value="1"/>
</dbReference>
<dbReference type="CDD" id="cd12912">
    <property type="entry name" value="PDC2_MCP_like"/>
    <property type="match status" value="1"/>
</dbReference>
<feature type="transmembrane region" description="Helical" evidence="11">
    <location>
        <begin position="279"/>
        <end position="302"/>
    </location>
</feature>
<dbReference type="Gene3D" id="6.10.340.10">
    <property type="match status" value="1"/>
</dbReference>
<evidence type="ECO:0000256" key="11">
    <source>
        <dbReference type="SAM" id="Phobius"/>
    </source>
</evidence>
<name>A0A975BL12_9BACT</name>
<keyword evidence="7 9" id="KW-0807">Transducer</keyword>
<evidence type="ECO:0000259" key="13">
    <source>
        <dbReference type="PROSITE" id="PS50885"/>
    </source>
</evidence>
<feature type="domain" description="HAMP" evidence="13">
    <location>
        <begin position="304"/>
        <end position="358"/>
    </location>
</feature>
<evidence type="ECO:0000256" key="9">
    <source>
        <dbReference type="PROSITE-ProRule" id="PRU00284"/>
    </source>
</evidence>
<keyword evidence="2" id="KW-1003">Cell membrane</keyword>
<proteinExistence type="inferred from homology"/>
<dbReference type="InterPro" id="IPR004090">
    <property type="entry name" value="Chemotax_Me-accpt_rcpt"/>
</dbReference>
<dbReference type="PROSITE" id="PS50111">
    <property type="entry name" value="CHEMOTAXIS_TRANSDUC_2"/>
    <property type="match status" value="1"/>
</dbReference>
<evidence type="ECO:0000313" key="14">
    <source>
        <dbReference type="EMBL" id="QTA87380.1"/>
    </source>
</evidence>
<accession>A0A975BL12</accession>
<keyword evidence="4 11" id="KW-0812">Transmembrane</keyword>
<comment type="subcellular location">
    <subcellularLocation>
        <location evidence="1">Cell membrane</location>
        <topology evidence="1">Multi-pass membrane protein</topology>
    </subcellularLocation>
</comment>
<dbReference type="EMBL" id="CP061800">
    <property type="protein sequence ID" value="QTA87380.1"/>
    <property type="molecule type" value="Genomic_DNA"/>
</dbReference>
<evidence type="ECO:0000259" key="12">
    <source>
        <dbReference type="PROSITE" id="PS50111"/>
    </source>
</evidence>
<evidence type="ECO:0000256" key="8">
    <source>
        <dbReference type="ARBA" id="ARBA00029447"/>
    </source>
</evidence>
<protein>
    <submittedName>
        <fullName evidence="14">Methyl-accepting chemotaxis protein signailing-domain containing protein</fullName>
    </submittedName>
</protein>
<keyword evidence="5 11" id="KW-1133">Transmembrane helix</keyword>
<dbReference type="RefSeq" id="WP_207682591.1">
    <property type="nucleotide sequence ID" value="NZ_CP061800.1"/>
</dbReference>
<dbReference type="InterPro" id="IPR033479">
    <property type="entry name" value="dCache_1"/>
</dbReference>
<feature type="domain" description="Methyl-accepting transducer" evidence="12">
    <location>
        <begin position="433"/>
        <end position="669"/>
    </location>
</feature>
<evidence type="ECO:0000256" key="1">
    <source>
        <dbReference type="ARBA" id="ARBA00004651"/>
    </source>
</evidence>
<dbReference type="GO" id="GO:0005886">
    <property type="term" value="C:plasma membrane"/>
    <property type="evidence" value="ECO:0007669"/>
    <property type="project" value="UniProtKB-SubCell"/>
</dbReference>
<dbReference type="PROSITE" id="PS50885">
    <property type="entry name" value="HAMP"/>
    <property type="match status" value="1"/>
</dbReference>
<gene>
    <name evidence="14" type="ORF">dnm_034130</name>
</gene>
<evidence type="ECO:0000256" key="5">
    <source>
        <dbReference type="ARBA" id="ARBA00022989"/>
    </source>
</evidence>
<dbReference type="SMART" id="SM00304">
    <property type="entry name" value="HAMP"/>
    <property type="match status" value="2"/>
</dbReference>
<dbReference type="InterPro" id="IPR029151">
    <property type="entry name" value="Sensor-like_sf"/>
</dbReference>
<keyword evidence="10" id="KW-0175">Coiled coil</keyword>
<dbReference type="InterPro" id="IPR003660">
    <property type="entry name" value="HAMP_dom"/>
</dbReference>
<dbReference type="InterPro" id="IPR004089">
    <property type="entry name" value="MCPsignal_dom"/>
</dbReference>
<evidence type="ECO:0000313" key="15">
    <source>
        <dbReference type="Proteomes" id="UP000663722"/>
    </source>
</evidence>
<dbReference type="SMART" id="SM00283">
    <property type="entry name" value="MA"/>
    <property type="match status" value="1"/>
</dbReference>
<evidence type="ECO:0000256" key="10">
    <source>
        <dbReference type="SAM" id="Coils"/>
    </source>
</evidence>
<evidence type="ECO:0000256" key="4">
    <source>
        <dbReference type="ARBA" id="ARBA00022692"/>
    </source>
</evidence>
<dbReference type="PANTHER" id="PTHR32089">
    <property type="entry name" value="METHYL-ACCEPTING CHEMOTAXIS PROTEIN MCPB"/>
    <property type="match status" value="1"/>
</dbReference>
<dbReference type="KEGG" id="dmm:dnm_034130"/>